<dbReference type="Pfam" id="PF04185">
    <property type="entry name" value="Phosphoesterase"/>
    <property type="match status" value="1"/>
</dbReference>
<organism evidence="4 5">
    <name type="scientific">Paludisphaera mucosa</name>
    <dbReference type="NCBI Taxonomy" id="3030827"/>
    <lineage>
        <taxon>Bacteria</taxon>
        <taxon>Pseudomonadati</taxon>
        <taxon>Planctomycetota</taxon>
        <taxon>Planctomycetia</taxon>
        <taxon>Isosphaerales</taxon>
        <taxon>Isosphaeraceae</taxon>
        <taxon>Paludisphaera</taxon>
    </lineage>
</organism>
<reference evidence="4 5" key="1">
    <citation type="submission" date="2023-03" db="EMBL/GenBank/DDBJ databases">
        <title>Paludisphaera mucosa sp. nov. a novel planctomycete from northern fen.</title>
        <authorList>
            <person name="Ivanova A."/>
        </authorList>
    </citation>
    <scope>NUCLEOTIDE SEQUENCE [LARGE SCALE GENOMIC DNA]</scope>
    <source>
        <strain evidence="4 5">Pla2</strain>
    </source>
</reference>
<accession>A0ABT6FGG1</accession>
<evidence type="ECO:0000256" key="3">
    <source>
        <dbReference type="SAM" id="SignalP"/>
    </source>
</evidence>
<name>A0ABT6FGG1_9BACT</name>
<evidence type="ECO:0000256" key="2">
    <source>
        <dbReference type="SAM" id="MobiDB-lite"/>
    </source>
</evidence>
<dbReference type="Gene3D" id="2.130.10.10">
    <property type="entry name" value="YVTN repeat-like/Quinoprotein amine dehydrogenase"/>
    <property type="match status" value="3"/>
</dbReference>
<comment type="caution">
    <text evidence="4">The sequence shown here is derived from an EMBL/GenBank/DDBJ whole genome shotgun (WGS) entry which is preliminary data.</text>
</comment>
<dbReference type="InterPro" id="IPR011048">
    <property type="entry name" value="Haem_d1_sf"/>
</dbReference>
<gene>
    <name evidence="4" type="ORF">PZE19_23040</name>
</gene>
<dbReference type="InterPro" id="IPR007312">
    <property type="entry name" value="Phosphoesterase"/>
</dbReference>
<keyword evidence="5" id="KW-1185">Reference proteome</keyword>
<dbReference type="InterPro" id="IPR051200">
    <property type="entry name" value="Host-pathogen_enzymatic-act"/>
</dbReference>
<dbReference type="RefSeq" id="WP_277862947.1">
    <property type="nucleotide sequence ID" value="NZ_JARRAG010000002.1"/>
</dbReference>
<dbReference type="EMBL" id="JARRAG010000002">
    <property type="protein sequence ID" value="MDG3006654.1"/>
    <property type="molecule type" value="Genomic_DNA"/>
</dbReference>
<dbReference type="SUPFAM" id="SSF51004">
    <property type="entry name" value="C-terminal (heme d1) domain of cytochrome cd1-nitrite reductase"/>
    <property type="match status" value="1"/>
</dbReference>
<evidence type="ECO:0000313" key="5">
    <source>
        <dbReference type="Proteomes" id="UP001216907"/>
    </source>
</evidence>
<sequence length="851" mass="91548">MMQRMMRFLVGLGLAARVATVAAQGVPEKPARAEAAVWPGVRPSGSVLLPNGWSLRPAGSQTPLGDFPILLAEHPSQPVLAVLHAGYGEHEAVTLDPRTNRVIGRAAVPETYGGLAWSADGTRLFVGGGFDDVVYVFDHAEGLLSKRRTLALHGPGPAGAEDPTTPLPRARRGAEQAKGAVAGLAPSRDGSTLWVADAFAHQIVQVDLNAGKAVAEIPLPAESYPYGLTLDESRGRLYASLWGRAEVAVVDTAGRKILASWKTEEHPNEMLLTKAGRFLFVANANRNTVSVFDAEAGRPLATIGTAIHPQAPSGGTPNSLATSTDESILFVANANTNDVAVVNVADPAHSAPLGFIPAGWYPTSVRTSRDGKSLWIVNGKGTSSRANREGPAPGIPTPSIREYIGGLMRGTLSTLPIPTPKTMAAYTKAVYESCPLAAEGSATASGPKPPTGNPIPGKVGEPSPIKHCVYIIKENRTYDQVFGDMPEGNGDAKLCLFPEEVTPNHHALAREFVLLDNFYVDGEVSADGHEWTMGAYATDFVERTWPLSYRGDRRVPYPAEGKLAIAFPSGGYLWDKAREKGVSYRSYGEFVGKGDEPGAAVTTKLDALQGHFDPLYPVYDLTVPDQRRAERFLAELKEFDEKGEMPRLIVMRLPNDHTSGTRPGAPTVRAMVADNDLALGLVIEGLSRSKFWKETAVFVVEDDAQNGSDHVDAHRTVALAISPYIKRKSVDSTMYSTSSMLRTMELILGLNPMSQFDAAARPMWPAFAETPDLAPFEHRPSRIDLRETNAPDAPGAEASLKLDLDEEDKADDLVFNEIIWKAVRGADSVMPPPVRAAFVLPKPARDDDDDD</sequence>
<dbReference type="SUPFAM" id="SSF53649">
    <property type="entry name" value="Alkaline phosphatase-like"/>
    <property type="match status" value="1"/>
</dbReference>
<evidence type="ECO:0000256" key="1">
    <source>
        <dbReference type="ARBA" id="ARBA00022801"/>
    </source>
</evidence>
<proteinExistence type="predicted"/>
<feature type="region of interest" description="Disordered" evidence="2">
    <location>
        <begin position="378"/>
        <end position="398"/>
    </location>
</feature>
<dbReference type="InterPro" id="IPR017850">
    <property type="entry name" value="Alkaline_phosphatase_core_sf"/>
</dbReference>
<dbReference type="Gene3D" id="3.40.720.10">
    <property type="entry name" value="Alkaline Phosphatase, subunit A"/>
    <property type="match status" value="2"/>
</dbReference>
<keyword evidence="1" id="KW-0378">Hydrolase</keyword>
<feature type="signal peptide" evidence="3">
    <location>
        <begin position="1"/>
        <end position="23"/>
    </location>
</feature>
<dbReference type="PANTHER" id="PTHR47197">
    <property type="entry name" value="PROTEIN NIRF"/>
    <property type="match status" value="1"/>
</dbReference>
<dbReference type="Proteomes" id="UP001216907">
    <property type="component" value="Unassembled WGS sequence"/>
</dbReference>
<feature type="region of interest" description="Disordered" evidence="2">
    <location>
        <begin position="439"/>
        <end position="460"/>
    </location>
</feature>
<protein>
    <submittedName>
        <fullName evidence="4">Bifunctional YncE family protein/alkaline phosphatase family protein</fullName>
    </submittedName>
</protein>
<keyword evidence="3" id="KW-0732">Signal</keyword>
<dbReference type="InterPro" id="IPR015943">
    <property type="entry name" value="WD40/YVTN_repeat-like_dom_sf"/>
</dbReference>
<feature type="chain" id="PRO_5047491883" evidence="3">
    <location>
        <begin position="24"/>
        <end position="851"/>
    </location>
</feature>
<dbReference type="InterPro" id="IPR019405">
    <property type="entry name" value="Lactonase_7-beta_prop"/>
</dbReference>
<evidence type="ECO:0000313" key="4">
    <source>
        <dbReference type="EMBL" id="MDG3006654.1"/>
    </source>
</evidence>
<dbReference type="Pfam" id="PF10282">
    <property type="entry name" value="Lactonase"/>
    <property type="match status" value="1"/>
</dbReference>
<dbReference type="PANTHER" id="PTHR47197:SF3">
    <property type="entry name" value="DIHYDRO-HEME D1 DEHYDROGENASE"/>
    <property type="match status" value="1"/>
</dbReference>